<dbReference type="GO" id="GO:0006633">
    <property type="term" value="P:fatty acid biosynthetic process"/>
    <property type="evidence" value="ECO:0007669"/>
    <property type="project" value="InterPro"/>
</dbReference>
<dbReference type="RefSeq" id="WP_167490730.1">
    <property type="nucleotide sequence ID" value="NZ_CP046173.1"/>
</dbReference>
<dbReference type="Gene3D" id="3.30.559.30">
    <property type="entry name" value="Nonribosomal peptide synthetase, condensation domain"/>
    <property type="match status" value="1"/>
</dbReference>
<dbReference type="InterPro" id="IPR010071">
    <property type="entry name" value="AA_adenyl_dom"/>
</dbReference>
<dbReference type="FunFam" id="2.30.38.10:FF:000001">
    <property type="entry name" value="Non-ribosomal peptide synthetase PvdI"/>
    <property type="match status" value="1"/>
</dbReference>
<dbReference type="Gene3D" id="2.30.38.10">
    <property type="entry name" value="Luciferase, Domain 3"/>
    <property type="match status" value="1"/>
</dbReference>
<dbReference type="Pfam" id="PF00668">
    <property type="entry name" value="Condensation"/>
    <property type="match status" value="1"/>
</dbReference>
<dbReference type="InterPro" id="IPR023213">
    <property type="entry name" value="CAT-like_dom_sf"/>
</dbReference>
<dbReference type="InterPro" id="IPR013747">
    <property type="entry name" value="ACP_syn_III_C"/>
</dbReference>
<feature type="domain" description="Carrier" evidence="6">
    <location>
        <begin position="996"/>
        <end position="1070"/>
    </location>
</feature>
<dbReference type="Pfam" id="PF13193">
    <property type="entry name" value="AMP-binding_C"/>
    <property type="match status" value="1"/>
</dbReference>
<dbReference type="GO" id="GO:0005829">
    <property type="term" value="C:cytosol"/>
    <property type="evidence" value="ECO:0007669"/>
    <property type="project" value="TreeGrafter"/>
</dbReference>
<evidence type="ECO:0000256" key="2">
    <source>
        <dbReference type="ARBA" id="ARBA00022450"/>
    </source>
</evidence>
<dbReference type="NCBIfam" id="TIGR01733">
    <property type="entry name" value="AA-adenyl-dom"/>
    <property type="match status" value="1"/>
</dbReference>
<dbReference type="PROSITE" id="PS50075">
    <property type="entry name" value="CARRIER"/>
    <property type="match status" value="1"/>
</dbReference>
<dbReference type="PANTHER" id="PTHR45527">
    <property type="entry name" value="NONRIBOSOMAL PEPTIDE SYNTHETASE"/>
    <property type="match status" value="1"/>
</dbReference>
<evidence type="ECO:0000313" key="7">
    <source>
        <dbReference type="EMBL" id="QIS23390.1"/>
    </source>
</evidence>
<keyword evidence="3" id="KW-0597">Phosphoprotein</keyword>
<dbReference type="SUPFAM" id="SSF53901">
    <property type="entry name" value="Thiolase-like"/>
    <property type="match status" value="2"/>
</dbReference>
<dbReference type="SUPFAM" id="SSF47336">
    <property type="entry name" value="ACP-like"/>
    <property type="match status" value="1"/>
</dbReference>
<dbReference type="EMBL" id="CP046173">
    <property type="protein sequence ID" value="QIS23390.1"/>
    <property type="molecule type" value="Genomic_DNA"/>
</dbReference>
<dbReference type="InterPro" id="IPR020845">
    <property type="entry name" value="AMP-binding_CS"/>
</dbReference>
<name>A0A6G9ZD80_9NOCA</name>
<dbReference type="CDD" id="cd17646">
    <property type="entry name" value="A_NRPS_AB3403-like"/>
    <property type="match status" value="1"/>
</dbReference>
<evidence type="ECO:0000256" key="1">
    <source>
        <dbReference type="ARBA" id="ARBA00001957"/>
    </source>
</evidence>
<dbReference type="InterPro" id="IPR045851">
    <property type="entry name" value="AMP-bd_C_sf"/>
</dbReference>
<evidence type="ECO:0000256" key="3">
    <source>
        <dbReference type="ARBA" id="ARBA00022553"/>
    </source>
</evidence>
<dbReference type="CDD" id="cd19531">
    <property type="entry name" value="LCL_NRPS-like"/>
    <property type="match status" value="1"/>
</dbReference>
<dbReference type="FunFam" id="3.40.50.12780:FF:000012">
    <property type="entry name" value="Non-ribosomal peptide synthetase"/>
    <property type="match status" value="1"/>
</dbReference>
<dbReference type="Pfam" id="PF08541">
    <property type="entry name" value="ACP_syn_III_C"/>
    <property type="match status" value="2"/>
</dbReference>
<dbReference type="UniPathway" id="UPA00011"/>
<dbReference type="Gene3D" id="1.10.1200.10">
    <property type="entry name" value="ACP-like"/>
    <property type="match status" value="1"/>
</dbReference>
<dbReference type="InterPro" id="IPR025110">
    <property type="entry name" value="AMP-bd_C"/>
</dbReference>
<dbReference type="Pfam" id="PF00550">
    <property type="entry name" value="PP-binding"/>
    <property type="match status" value="1"/>
</dbReference>
<dbReference type="InterPro" id="IPR009081">
    <property type="entry name" value="PP-bd_ACP"/>
</dbReference>
<dbReference type="Gene3D" id="3.30.300.30">
    <property type="match status" value="1"/>
</dbReference>
<dbReference type="SUPFAM" id="SSF52777">
    <property type="entry name" value="CoA-dependent acyltransferases"/>
    <property type="match status" value="2"/>
</dbReference>
<feature type="compositionally biased region" description="Basic and acidic residues" evidence="5">
    <location>
        <begin position="973"/>
        <end position="998"/>
    </location>
</feature>
<accession>A0A6G9ZD80</accession>
<proteinExistence type="predicted"/>
<dbReference type="Pfam" id="PF08545">
    <property type="entry name" value="ACP_syn_III"/>
    <property type="match status" value="1"/>
</dbReference>
<organism evidence="7 8">
    <name type="scientific">Nocardia terpenica</name>
    <dbReference type="NCBI Taxonomy" id="455432"/>
    <lineage>
        <taxon>Bacteria</taxon>
        <taxon>Bacillati</taxon>
        <taxon>Actinomycetota</taxon>
        <taxon>Actinomycetes</taxon>
        <taxon>Mycobacteriales</taxon>
        <taxon>Nocardiaceae</taxon>
        <taxon>Nocardia</taxon>
    </lineage>
</organism>
<dbReference type="InterPro" id="IPR000873">
    <property type="entry name" value="AMP-dep_synth/lig_dom"/>
</dbReference>
<dbReference type="InterPro" id="IPR036736">
    <property type="entry name" value="ACP-like_sf"/>
</dbReference>
<dbReference type="FunFam" id="3.40.50.980:FF:000002">
    <property type="entry name" value="Enterobactin synthetase component F"/>
    <property type="match status" value="1"/>
</dbReference>
<dbReference type="Gene3D" id="3.40.50.980">
    <property type="match status" value="2"/>
</dbReference>
<evidence type="ECO:0000256" key="5">
    <source>
        <dbReference type="SAM" id="MobiDB-lite"/>
    </source>
</evidence>
<dbReference type="GO" id="GO:0009239">
    <property type="term" value="P:enterobactin biosynthetic process"/>
    <property type="evidence" value="ECO:0007669"/>
    <property type="project" value="TreeGrafter"/>
</dbReference>
<keyword evidence="4" id="KW-0808">Transferase</keyword>
<evidence type="ECO:0000313" key="8">
    <source>
        <dbReference type="Proteomes" id="UP000500953"/>
    </source>
</evidence>
<gene>
    <name evidence="7" type="ORF">F6W96_38715</name>
</gene>
<dbReference type="Pfam" id="PF00501">
    <property type="entry name" value="AMP-binding"/>
    <property type="match status" value="1"/>
</dbReference>
<feature type="region of interest" description="Disordered" evidence="5">
    <location>
        <begin position="1455"/>
        <end position="1476"/>
    </location>
</feature>
<dbReference type="InterPro" id="IPR001242">
    <property type="entry name" value="Condensation_dom"/>
</dbReference>
<reference evidence="7 8" key="1">
    <citation type="journal article" date="2019" name="ACS Chem. Biol.">
        <title>Identification and Mobilization of a Cryptic Antibiotic Biosynthesis Gene Locus from a Human-Pathogenic Nocardia Isolate.</title>
        <authorList>
            <person name="Herisse M."/>
            <person name="Ishida K."/>
            <person name="Porter J.L."/>
            <person name="Howden B."/>
            <person name="Hertweck C."/>
            <person name="Stinear T.P."/>
            <person name="Pidot S.J."/>
        </authorList>
    </citation>
    <scope>NUCLEOTIDE SEQUENCE [LARGE SCALE GENOMIC DNA]</scope>
    <source>
        <strain evidence="7 8">AUSMDU00012715</strain>
    </source>
</reference>
<dbReference type="Gene3D" id="3.40.47.10">
    <property type="match status" value="4"/>
</dbReference>
<dbReference type="InterPro" id="IPR013751">
    <property type="entry name" value="ACP_syn_III_N"/>
</dbReference>
<protein>
    <submittedName>
        <fullName evidence="7">Amino acid adenylation domain-containing protein</fullName>
    </submittedName>
</protein>
<dbReference type="GO" id="GO:0004315">
    <property type="term" value="F:3-oxoacyl-[acyl-carrier-protein] synthase activity"/>
    <property type="evidence" value="ECO:0007669"/>
    <property type="project" value="InterPro"/>
</dbReference>
<dbReference type="SUPFAM" id="SSF56801">
    <property type="entry name" value="Acetyl-CoA synthetase-like"/>
    <property type="match status" value="1"/>
</dbReference>
<dbReference type="Proteomes" id="UP000500953">
    <property type="component" value="Chromosome"/>
</dbReference>
<evidence type="ECO:0000256" key="4">
    <source>
        <dbReference type="ARBA" id="ARBA00022679"/>
    </source>
</evidence>
<sequence>MTIQNNELDADDKRALLRKLLQERAARSTERELSHGERGLWLHSRMAPDSASYNLLYVGSIPATIDHRRLESALTALANRHETLRTEYREADGRAIADVRPRAEIPLHTIDATAWDSRWLEHWLDHRLEQRIDLGTGPLLEATVLNLGTHQLLVLAIPHIAIDFWSFDILLTELCILYADPARPLPPIEHRYVDHIRWQDTLLASDRGRTLWDYWTTRLAGDLPRLELPGRRPRPAVQTFTGRTHHFEFDATQTATLRRLAREEGVTLQITVLAAYIALLHRYSGNDDIIVGSPTASRGMPGSERMIGYFINAVALRSNLGDDPGYRTLLQRTRETVLEAVEHQDLPFALLAERLVPVRGPAYPPVFQVFFAWETSRVSTGSPTAELPEGLALDTVTLRQGGAPLDVILQVVERENTLSAVLQYNTDLFDTDTIGRFADHLRTLTAGAVADPDLPIGRVPILTPAEKAAQAQWNDTRVDRFRDHCLHTLIAEQVRRTPEHIAITFRDRHIHYRDLQDRAERLAARLQAAGAGPGAVVGIALHRSEMSVIAAYAVLLTGAAFLPVDPRHPAQRLRTIAEEAAVAVWVTDSTSSAELPADYPLLFADVLQRKSSTARFDPDAARVCPDDIAYVMFTSGSTGTPKGALNTHRGIANRLLWMQDAYPLTAEDSVLHKTPANFDVSVWELLWPLLTGARVVVAEPDGHRDSGYLVEAIVDNEITVTHFVPSMLRAFLADPGASRCTGLRRVITSGEALTADLRDDFFATLPASLHNLYGPTEAAIDVTSFDCVRGDHDPIVPIGRPIANTRMHILNRDMSPCPVGVTGDLYIGGIGVARGYVNRPELTAQRFLHDPHTGATEPDDVLYRTGDLARYRPDGTIEYLGRSDNQVKIRGVRIELTEIESALTASSTVREAAVVARTDTTGTAGLVAYIVPAYTAAPPRPEDLRALLRRSLPEAMLPTRFVTLERIPTTANGKRDDRALPEPDTGRPDIAAEYRPPRDGTDATLAELWQIALGIDRVGILDDFFDLGGASTQIIQVCAGARERGIPLTPEIVFRHRTIAAIADAVATNGAPAFHTPVRPTAGTVDDTPAPAAHEDIETPGPAADVGESTVIESIGVYLPDQVLSTADVVTGCDRPVQIPLEELTGIRTRRVVEAGEFASDLAGKAAERCLAMSRYAPNDIDLLICTNISKIEGPDSRFIFEPSTSMRLRSVLGLGNALSFDISNACAGMFTGIWVADTFLRLGVVRTAMVVSGEYISHITRTAQREIVDFLDDRLACLTVGDAGAAVILERSDSGHCGFHDLRLRTLSKYSHLCIGKQTDQLHGGAIMHTKAVEQTAVAVRKSVPFATRMLEGHGWSPESIDHILMHQTSKASITDASTTINRLFGRTVAHPDNTICNLEHRGNTASTTHFVAINDLVDQGRLAPGDRMLFGITGSGQTIGAALYTFDDLPRRMQQGTSEETARATPDTGLRPDRPRVRIDAIATATPRGEDTAVELAVEAAGECLARSGVAKEDIGLLLYAGTFRDEYMVEPATATFVAGRLEINDDPDDPFDRGTLACDVMDGPVGLLKACHIATNAVQAGAVRAALVVAAEADPDQLGRAAERRGIAHAGSALLLAGTDDGSGFGEFHFAVYPEDLDAVSSYTRMHDGAGLQVCTADGLQELYLKHLDETITEFLVPLRLSVADFGVICAPQISAEFLDALAERLGVARDRFIDISGDADLFTSSVPMALRHCRDTGRVRRGERGLIVTVGAGIQVGCAIYHF</sequence>
<dbReference type="GO" id="GO:0043041">
    <property type="term" value="P:amino acid activation for nonribosomal peptide biosynthetic process"/>
    <property type="evidence" value="ECO:0007669"/>
    <property type="project" value="TreeGrafter"/>
</dbReference>
<comment type="cofactor">
    <cofactor evidence="1">
        <name>pantetheine 4'-phosphate</name>
        <dbReference type="ChEBI" id="CHEBI:47942"/>
    </cofactor>
</comment>
<dbReference type="InterPro" id="IPR016039">
    <property type="entry name" value="Thiolase-like"/>
</dbReference>
<dbReference type="PROSITE" id="PS00455">
    <property type="entry name" value="AMP_BINDING"/>
    <property type="match status" value="1"/>
</dbReference>
<dbReference type="GO" id="GO:0009366">
    <property type="term" value="C:enterobactin synthetase complex"/>
    <property type="evidence" value="ECO:0007669"/>
    <property type="project" value="TreeGrafter"/>
</dbReference>
<dbReference type="PANTHER" id="PTHR45527:SF1">
    <property type="entry name" value="FATTY ACID SYNTHASE"/>
    <property type="match status" value="1"/>
</dbReference>
<dbReference type="Gene3D" id="3.30.559.10">
    <property type="entry name" value="Chloramphenicol acetyltransferase-like domain"/>
    <property type="match status" value="1"/>
</dbReference>
<evidence type="ECO:0000259" key="6">
    <source>
        <dbReference type="PROSITE" id="PS50075"/>
    </source>
</evidence>
<keyword evidence="2" id="KW-0596">Phosphopantetheine</keyword>
<feature type="region of interest" description="Disordered" evidence="5">
    <location>
        <begin position="972"/>
        <end position="998"/>
    </location>
</feature>
<dbReference type="GO" id="GO:0031177">
    <property type="term" value="F:phosphopantetheine binding"/>
    <property type="evidence" value="ECO:0007669"/>
    <property type="project" value="TreeGrafter"/>
</dbReference>
<dbReference type="GO" id="GO:0047527">
    <property type="term" value="F:2,3-dihydroxybenzoate-serine ligase activity"/>
    <property type="evidence" value="ECO:0007669"/>
    <property type="project" value="TreeGrafter"/>
</dbReference>